<accession>A0A2M8HCR9</accession>
<dbReference type="OrthoDB" id="7064604at2"/>
<dbReference type="Proteomes" id="UP000232060">
    <property type="component" value="Unassembled WGS sequence"/>
</dbReference>
<protein>
    <submittedName>
        <fullName evidence="1">Uncharacterized protein</fullName>
    </submittedName>
</protein>
<reference evidence="1 2" key="1">
    <citation type="submission" date="2017-11" db="EMBL/GenBank/DDBJ databases">
        <title>Draft genome sequence of environmental isolate Aeromonas lusitania sp. nov. MDC 2473.</title>
        <authorList>
            <person name="Colston S.M."/>
            <person name="Navarro A."/>
            <person name="Martinez-Murcia A.J."/>
            <person name="Graf J."/>
        </authorList>
    </citation>
    <scope>NUCLEOTIDE SEQUENCE [LARGE SCALE GENOMIC DNA]</scope>
    <source>
        <strain evidence="1 2">MDC 2473</strain>
    </source>
</reference>
<evidence type="ECO:0000313" key="1">
    <source>
        <dbReference type="EMBL" id="PJC94367.1"/>
    </source>
</evidence>
<organism evidence="1 2">
    <name type="scientific">Aeromonas lusitana</name>
    <dbReference type="NCBI Taxonomy" id="931529"/>
    <lineage>
        <taxon>Bacteria</taxon>
        <taxon>Pseudomonadati</taxon>
        <taxon>Pseudomonadota</taxon>
        <taxon>Gammaproteobacteria</taxon>
        <taxon>Aeromonadales</taxon>
        <taxon>Aeromonadaceae</taxon>
        <taxon>Aeromonas</taxon>
    </lineage>
</organism>
<evidence type="ECO:0000313" key="2">
    <source>
        <dbReference type="Proteomes" id="UP000232060"/>
    </source>
</evidence>
<keyword evidence="2" id="KW-1185">Reference proteome</keyword>
<dbReference type="EMBL" id="PGCP01000004">
    <property type="protein sequence ID" value="PJC94367.1"/>
    <property type="molecule type" value="Genomic_DNA"/>
</dbReference>
<proteinExistence type="predicted"/>
<sequence>MWKLLKWSVIGGVLLLILSDIQLSTSIYKYEDNRVQIDFPRWQPKQPWATLSWHAGQTEFHWYGLAGKPRPASVL</sequence>
<dbReference type="RefSeq" id="WP_100858588.1">
    <property type="nucleotide sequence ID" value="NZ_PGCP01000004.1"/>
</dbReference>
<dbReference type="AlphaFoldDB" id="A0A2M8HCR9"/>
<name>A0A2M8HCR9_9GAMM</name>
<gene>
    <name evidence="1" type="ORF">CUC44_03405</name>
</gene>
<comment type="caution">
    <text evidence="1">The sequence shown here is derived from an EMBL/GenBank/DDBJ whole genome shotgun (WGS) entry which is preliminary data.</text>
</comment>